<comment type="caution">
    <text evidence="13">The sequence shown here is derived from an EMBL/GenBank/DDBJ whole genome shotgun (WGS) entry which is preliminary data.</text>
</comment>
<protein>
    <recommendedName>
        <fullName evidence="3">Cell division protein FtsX</fullName>
    </recommendedName>
</protein>
<feature type="domain" description="ABC3 transporter permease C-terminal" evidence="11">
    <location>
        <begin position="137"/>
        <end position="249"/>
    </location>
</feature>
<evidence type="ECO:0000313" key="14">
    <source>
        <dbReference type="Proteomes" id="UP000293142"/>
    </source>
</evidence>
<feature type="transmembrane region" description="Helical" evidence="10">
    <location>
        <begin position="134"/>
        <end position="158"/>
    </location>
</feature>
<evidence type="ECO:0000256" key="3">
    <source>
        <dbReference type="ARBA" id="ARBA00021907"/>
    </source>
</evidence>
<dbReference type="OrthoDB" id="2612597at2"/>
<evidence type="ECO:0000256" key="1">
    <source>
        <dbReference type="ARBA" id="ARBA00004651"/>
    </source>
</evidence>
<dbReference type="InterPro" id="IPR040690">
    <property type="entry name" value="FtsX_ECD"/>
</dbReference>
<comment type="similarity">
    <text evidence="2">Belongs to the ABC-4 integral membrane protein family. FtsX subfamily.</text>
</comment>
<keyword evidence="5" id="KW-0132">Cell division</keyword>
<evidence type="ECO:0000313" key="13">
    <source>
        <dbReference type="EMBL" id="TBL77488.1"/>
    </source>
</evidence>
<accession>A0A4Q9DNF2</accession>
<evidence type="ECO:0000256" key="5">
    <source>
        <dbReference type="ARBA" id="ARBA00022618"/>
    </source>
</evidence>
<keyword evidence="6 10" id="KW-0812">Transmembrane</keyword>
<name>A0A4Q9DNF2_9BACL</name>
<comment type="subcellular location">
    <subcellularLocation>
        <location evidence="1">Cell membrane</location>
        <topology evidence="1">Multi-pass membrane protein</topology>
    </subcellularLocation>
</comment>
<keyword evidence="8 10" id="KW-0472">Membrane</keyword>
<keyword evidence="9" id="KW-0131">Cell cycle</keyword>
<dbReference type="Pfam" id="PF18075">
    <property type="entry name" value="FtsX_ECD"/>
    <property type="match status" value="1"/>
</dbReference>
<sequence>MTMAGVLLLVRAGTGDIMLYLQSQVSMKVYVQPQADSAAIAGVLRQNGFVESAVIETKEQQLQQLSLFFQGKAYLLDSFKDSDMPDAIRLKLKPGTDAAYVADQLRGMKGISDVLFPQQFAETLLRWSDAVNRYGLLLFLFFAAIAFLTVFLAITLALSQRQKEIRVKLLLGAKPWHVRSQFLLEGGIIGLFGSLFALLAIYGLYVAVLQRVAQLLPGLIHVSPGAMYALLLGLLAAGTCIGVAASYFSTGKLMNDA</sequence>
<dbReference type="AlphaFoldDB" id="A0A4Q9DNF2"/>
<organism evidence="13 14">
    <name type="scientific">Paenibacillus thalictri</name>
    <dbReference type="NCBI Taxonomy" id="2527873"/>
    <lineage>
        <taxon>Bacteria</taxon>
        <taxon>Bacillati</taxon>
        <taxon>Bacillota</taxon>
        <taxon>Bacilli</taxon>
        <taxon>Bacillales</taxon>
        <taxon>Paenibacillaceae</taxon>
        <taxon>Paenibacillus</taxon>
    </lineage>
</organism>
<evidence type="ECO:0000256" key="7">
    <source>
        <dbReference type="ARBA" id="ARBA00022989"/>
    </source>
</evidence>
<evidence type="ECO:0000259" key="11">
    <source>
        <dbReference type="Pfam" id="PF02687"/>
    </source>
</evidence>
<dbReference type="PANTHER" id="PTHR47755">
    <property type="entry name" value="CELL DIVISION PROTEIN FTSX"/>
    <property type="match status" value="1"/>
</dbReference>
<feature type="domain" description="FtsX extracellular" evidence="12">
    <location>
        <begin position="25"/>
        <end position="114"/>
    </location>
</feature>
<feature type="transmembrane region" description="Helical" evidence="10">
    <location>
        <begin position="225"/>
        <end position="248"/>
    </location>
</feature>
<keyword evidence="14" id="KW-1185">Reference proteome</keyword>
<dbReference type="Pfam" id="PF02687">
    <property type="entry name" value="FtsX"/>
    <property type="match status" value="1"/>
</dbReference>
<evidence type="ECO:0000259" key="12">
    <source>
        <dbReference type="Pfam" id="PF18075"/>
    </source>
</evidence>
<dbReference type="InterPro" id="IPR003838">
    <property type="entry name" value="ABC3_permease_C"/>
</dbReference>
<reference evidence="13 14" key="1">
    <citation type="submission" date="2019-02" db="EMBL/GenBank/DDBJ databases">
        <title>Paenibacillus sp. nov., isolated from surface-sterilized tissue of Thalictrum simplex L.</title>
        <authorList>
            <person name="Tuo L."/>
        </authorList>
    </citation>
    <scope>NUCLEOTIDE SEQUENCE [LARGE SCALE GENOMIC DNA]</scope>
    <source>
        <strain evidence="13 14">N2SHLJ1</strain>
    </source>
</reference>
<dbReference type="InterPro" id="IPR004513">
    <property type="entry name" value="FtsX"/>
</dbReference>
<evidence type="ECO:0000256" key="10">
    <source>
        <dbReference type="SAM" id="Phobius"/>
    </source>
</evidence>
<evidence type="ECO:0000256" key="8">
    <source>
        <dbReference type="ARBA" id="ARBA00023136"/>
    </source>
</evidence>
<feature type="transmembrane region" description="Helical" evidence="10">
    <location>
        <begin position="182"/>
        <end position="205"/>
    </location>
</feature>
<dbReference type="GO" id="GO:0051301">
    <property type="term" value="P:cell division"/>
    <property type="evidence" value="ECO:0007669"/>
    <property type="project" value="UniProtKB-KW"/>
</dbReference>
<keyword evidence="7 10" id="KW-1133">Transmembrane helix</keyword>
<evidence type="ECO:0000256" key="2">
    <source>
        <dbReference type="ARBA" id="ARBA00007379"/>
    </source>
</evidence>
<dbReference type="Gene3D" id="3.30.70.3040">
    <property type="match status" value="1"/>
</dbReference>
<dbReference type="GO" id="GO:0005886">
    <property type="term" value="C:plasma membrane"/>
    <property type="evidence" value="ECO:0007669"/>
    <property type="project" value="UniProtKB-SubCell"/>
</dbReference>
<evidence type="ECO:0000256" key="4">
    <source>
        <dbReference type="ARBA" id="ARBA00022475"/>
    </source>
</evidence>
<evidence type="ECO:0000256" key="6">
    <source>
        <dbReference type="ARBA" id="ARBA00022692"/>
    </source>
</evidence>
<gene>
    <name evidence="13" type="ORF">EYB31_17595</name>
</gene>
<dbReference type="Proteomes" id="UP000293142">
    <property type="component" value="Unassembled WGS sequence"/>
</dbReference>
<dbReference type="PANTHER" id="PTHR47755:SF1">
    <property type="entry name" value="CELL DIVISION PROTEIN FTSX"/>
    <property type="match status" value="1"/>
</dbReference>
<keyword evidence="4" id="KW-1003">Cell membrane</keyword>
<proteinExistence type="inferred from homology"/>
<dbReference type="EMBL" id="SIRE01000012">
    <property type="protein sequence ID" value="TBL77488.1"/>
    <property type="molecule type" value="Genomic_DNA"/>
</dbReference>
<dbReference type="PIRSF" id="PIRSF003097">
    <property type="entry name" value="FtsX"/>
    <property type="match status" value="1"/>
</dbReference>
<evidence type="ECO:0000256" key="9">
    <source>
        <dbReference type="ARBA" id="ARBA00023306"/>
    </source>
</evidence>